<evidence type="ECO:0000313" key="2">
    <source>
        <dbReference type="EMBL" id="MBT8769306.1"/>
    </source>
</evidence>
<proteinExistence type="predicted"/>
<evidence type="ECO:0008006" key="4">
    <source>
        <dbReference type="Google" id="ProtNLM"/>
    </source>
</evidence>
<dbReference type="Proteomes" id="UP001519667">
    <property type="component" value="Unassembled WGS sequence"/>
</dbReference>
<feature type="chain" id="PRO_5045443939" description="Type 1 fimbrial protein" evidence="1">
    <location>
        <begin position="22"/>
        <end position="105"/>
    </location>
</feature>
<evidence type="ECO:0000256" key="1">
    <source>
        <dbReference type="SAM" id="SignalP"/>
    </source>
</evidence>
<name>A0ABS5XNN1_9GAMM</name>
<accession>A0ABS5XNN1</accession>
<gene>
    <name evidence="2" type="ORF">J7302_24670</name>
</gene>
<sequence>MKRLLLVAVIASGASPTVLYADEPKIFHGVIHFVGSIVRGPCEVAPAAWLQHAGRDQGRSPHQAAVPAVEGNCAGVPDTHSISFTPVRNTRTGAFDAGTITVVFN</sequence>
<protein>
    <recommendedName>
        <fullName evidence="4">Type 1 fimbrial protein</fullName>
    </recommendedName>
</protein>
<dbReference type="RefSeq" id="WP_215381048.1">
    <property type="nucleotide sequence ID" value="NZ_JAGTIS010000024.1"/>
</dbReference>
<comment type="caution">
    <text evidence="2">The sequence shown here is derived from an EMBL/GenBank/DDBJ whole genome shotgun (WGS) entry which is preliminary data.</text>
</comment>
<keyword evidence="3" id="KW-1185">Reference proteome</keyword>
<reference evidence="2 3" key="1">
    <citation type="submission" date="2021-04" db="EMBL/GenBank/DDBJ databases">
        <title>Pseudomonas boanensis sp. nov., a bacterium isolated from river water used for household purposes in Boane District, Mozambique.</title>
        <authorList>
            <person name="Nicklasson M."/>
            <person name="Martin-Rodriguez A.J."/>
            <person name="Thorell K."/>
            <person name="Neves L."/>
            <person name="Mussagy A."/>
            <person name="Rydberg H.A."/>
            <person name="Hernroth B."/>
            <person name="Svensson-Stadler L."/>
            <person name="Sjoling A."/>
        </authorList>
    </citation>
    <scope>NUCLEOTIDE SEQUENCE [LARGE SCALE GENOMIC DNA]</scope>
    <source>
        <strain evidence="2 3">DB1</strain>
    </source>
</reference>
<keyword evidence="1" id="KW-0732">Signal</keyword>
<dbReference type="EMBL" id="JAGTIS010000024">
    <property type="protein sequence ID" value="MBT8769306.1"/>
    <property type="molecule type" value="Genomic_DNA"/>
</dbReference>
<organism evidence="2 3">
    <name type="scientific">Metapseudomonas boanensis</name>
    <dbReference type="NCBI Taxonomy" id="2822138"/>
    <lineage>
        <taxon>Bacteria</taxon>
        <taxon>Pseudomonadati</taxon>
        <taxon>Pseudomonadota</taxon>
        <taxon>Gammaproteobacteria</taxon>
        <taxon>Pseudomonadales</taxon>
        <taxon>Pseudomonadaceae</taxon>
        <taxon>Metapseudomonas</taxon>
    </lineage>
</organism>
<feature type="signal peptide" evidence="1">
    <location>
        <begin position="1"/>
        <end position="21"/>
    </location>
</feature>
<evidence type="ECO:0000313" key="3">
    <source>
        <dbReference type="Proteomes" id="UP001519667"/>
    </source>
</evidence>